<dbReference type="InterPro" id="IPR000515">
    <property type="entry name" value="MetI-like"/>
</dbReference>
<comment type="subcellular location">
    <subcellularLocation>
        <location evidence="1 7">Cell membrane</location>
        <topology evidence="1 7">Multi-pass membrane protein</topology>
    </subcellularLocation>
</comment>
<keyword evidence="6 7" id="KW-0472">Membrane</keyword>
<dbReference type="GO" id="GO:0005886">
    <property type="term" value="C:plasma membrane"/>
    <property type="evidence" value="ECO:0007669"/>
    <property type="project" value="UniProtKB-SubCell"/>
</dbReference>
<dbReference type="CDD" id="cd06261">
    <property type="entry name" value="TM_PBP2"/>
    <property type="match status" value="1"/>
</dbReference>
<feature type="transmembrane region" description="Helical" evidence="7">
    <location>
        <begin position="102"/>
        <end position="122"/>
    </location>
</feature>
<evidence type="ECO:0000256" key="7">
    <source>
        <dbReference type="RuleBase" id="RU363032"/>
    </source>
</evidence>
<keyword evidence="2 7" id="KW-0813">Transport</keyword>
<feature type="domain" description="ABC transmembrane type-1" evidence="8">
    <location>
        <begin position="65"/>
        <end position="277"/>
    </location>
</feature>
<reference evidence="9 10" key="1">
    <citation type="submission" date="2018-08" db="EMBL/GenBank/DDBJ databases">
        <title>Survival mechanisms of Campylobacter hepaticus identified by genomic analysis and comparative transcriptomic analysis of in vivo and in vitro derived bacteria.</title>
        <authorList>
            <person name="Van T.T.H."/>
            <person name="Moore R.J."/>
        </authorList>
    </citation>
    <scope>NUCLEOTIDE SEQUENCE [LARGE SCALE GENOMIC DNA]</scope>
    <source>
        <strain evidence="9 10">54L</strain>
    </source>
</reference>
<sequence>MKNSLNIFCYLSPAVLLMILFLIFPIAWVIILSFSDYQLGNANFHFIGLNNYIALFKDPVFFISIKNTFIYTLIVLPLSILGGLILALIIESSNSAKSFYRAIFFLPVMASLIAMSIVWEYILHPNIGIFNKFLALFGIDAINWLSNKDTVLYTLAFIGVWQQLGYNMILFIAGLINIPSSVYEAAKLDGLNSVQILFKITLPLLMPVLFFVLIISSIKAFQVFDTVQILTHGGPNHSSEVLLFTIYQEAFIFFRTNYASAISVIFLFFVLVLTLIKIRFLDKKD</sequence>
<proteinExistence type="inferred from homology"/>
<protein>
    <submittedName>
        <fullName evidence="9">Sugar ABC transporter permease</fullName>
    </submittedName>
</protein>
<gene>
    <name evidence="9" type="ORF">DZD40_04175</name>
</gene>
<accession>A0A424Z0W0</accession>
<dbReference type="Gene3D" id="1.10.3720.10">
    <property type="entry name" value="MetI-like"/>
    <property type="match status" value="1"/>
</dbReference>
<dbReference type="SUPFAM" id="SSF161098">
    <property type="entry name" value="MetI-like"/>
    <property type="match status" value="1"/>
</dbReference>
<keyword evidence="4 7" id="KW-0812">Transmembrane</keyword>
<dbReference type="InterPro" id="IPR051393">
    <property type="entry name" value="ABC_transporter_permease"/>
</dbReference>
<comment type="caution">
    <text evidence="9">The sequence shown here is derived from an EMBL/GenBank/DDBJ whole genome shotgun (WGS) entry which is preliminary data.</text>
</comment>
<evidence type="ECO:0000256" key="6">
    <source>
        <dbReference type="ARBA" id="ARBA00023136"/>
    </source>
</evidence>
<evidence type="ECO:0000313" key="9">
    <source>
        <dbReference type="EMBL" id="RQD87746.1"/>
    </source>
</evidence>
<dbReference type="InterPro" id="IPR035906">
    <property type="entry name" value="MetI-like_sf"/>
</dbReference>
<dbReference type="GO" id="GO:0055085">
    <property type="term" value="P:transmembrane transport"/>
    <property type="evidence" value="ECO:0007669"/>
    <property type="project" value="InterPro"/>
</dbReference>
<comment type="similarity">
    <text evidence="7">Belongs to the binding-protein-dependent transport system permease family.</text>
</comment>
<feature type="transmembrane region" description="Helical" evidence="7">
    <location>
        <begin position="196"/>
        <end position="218"/>
    </location>
</feature>
<evidence type="ECO:0000256" key="3">
    <source>
        <dbReference type="ARBA" id="ARBA00022475"/>
    </source>
</evidence>
<evidence type="ECO:0000313" key="10">
    <source>
        <dbReference type="Proteomes" id="UP000286095"/>
    </source>
</evidence>
<dbReference type="Proteomes" id="UP000286095">
    <property type="component" value="Unassembled WGS sequence"/>
</dbReference>
<keyword evidence="3" id="KW-1003">Cell membrane</keyword>
<dbReference type="PANTHER" id="PTHR30193">
    <property type="entry name" value="ABC TRANSPORTER PERMEASE PROTEIN"/>
    <property type="match status" value="1"/>
</dbReference>
<keyword evidence="5 7" id="KW-1133">Transmembrane helix</keyword>
<name>A0A424Z0W0_9BACT</name>
<evidence type="ECO:0000256" key="5">
    <source>
        <dbReference type="ARBA" id="ARBA00022989"/>
    </source>
</evidence>
<feature type="transmembrane region" description="Helical" evidence="7">
    <location>
        <begin position="7"/>
        <end position="31"/>
    </location>
</feature>
<dbReference type="SUPFAM" id="SSF160964">
    <property type="entry name" value="MalF N-terminal region-like"/>
    <property type="match status" value="1"/>
</dbReference>
<feature type="transmembrane region" description="Helical" evidence="7">
    <location>
        <begin position="258"/>
        <end position="276"/>
    </location>
</feature>
<feature type="transmembrane region" description="Helical" evidence="7">
    <location>
        <begin position="68"/>
        <end position="90"/>
    </location>
</feature>
<evidence type="ECO:0000256" key="2">
    <source>
        <dbReference type="ARBA" id="ARBA00022448"/>
    </source>
</evidence>
<dbReference type="AlphaFoldDB" id="A0A424Z0W0"/>
<dbReference type="RefSeq" id="WP_124134429.1">
    <property type="nucleotide sequence ID" value="NZ_QURW01000008.1"/>
</dbReference>
<evidence type="ECO:0000256" key="4">
    <source>
        <dbReference type="ARBA" id="ARBA00022692"/>
    </source>
</evidence>
<dbReference type="EMBL" id="QURW01000008">
    <property type="protein sequence ID" value="RQD87746.1"/>
    <property type="molecule type" value="Genomic_DNA"/>
</dbReference>
<feature type="transmembrane region" description="Helical" evidence="7">
    <location>
        <begin position="152"/>
        <end position="176"/>
    </location>
</feature>
<evidence type="ECO:0000256" key="1">
    <source>
        <dbReference type="ARBA" id="ARBA00004651"/>
    </source>
</evidence>
<dbReference type="PROSITE" id="PS50928">
    <property type="entry name" value="ABC_TM1"/>
    <property type="match status" value="1"/>
</dbReference>
<dbReference type="Pfam" id="PF00528">
    <property type="entry name" value="BPD_transp_1"/>
    <property type="match status" value="1"/>
</dbReference>
<organism evidence="9 10">
    <name type="scientific">Campylobacter hepaticus</name>
    <dbReference type="NCBI Taxonomy" id="1813019"/>
    <lineage>
        <taxon>Bacteria</taxon>
        <taxon>Pseudomonadati</taxon>
        <taxon>Campylobacterota</taxon>
        <taxon>Epsilonproteobacteria</taxon>
        <taxon>Campylobacterales</taxon>
        <taxon>Campylobacteraceae</taxon>
        <taxon>Campylobacter</taxon>
    </lineage>
</organism>
<evidence type="ECO:0000259" key="8">
    <source>
        <dbReference type="PROSITE" id="PS50928"/>
    </source>
</evidence>
<dbReference type="PANTHER" id="PTHR30193:SF37">
    <property type="entry name" value="INNER MEMBRANE ABC TRANSPORTER PERMEASE PROTEIN YCJO"/>
    <property type="match status" value="1"/>
</dbReference>